<feature type="domain" description="Transposase IS116/IS110/IS902 C-terminal" evidence="2">
    <location>
        <begin position="2"/>
        <end position="32"/>
    </location>
</feature>
<dbReference type="EMBL" id="JBHSIM010000014">
    <property type="protein sequence ID" value="MFC4832184.1"/>
    <property type="molecule type" value="Genomic_DNA"/>
</dbReference>
<evidence type="ECO:0000313" key="3">
    <source>
        <dbReference type="EMBL" id="MFC4832184.1"/>
    </source>
</evidence>
<name>A0ABV9RF34_9PSEU</name>
<gene>
    <name evidence="3" type="ORF">ACFPEL_07165</name>
</gene>
<feature type="region of interest" description="Disordered" evidence="1">
    <location>
        <begin position="34"/>
        <end position="58"/>
    </location>
</feature>
<organism evidence="3 4">
    <name type="scientific">Actinomycetospora chibensis</name>
    <dbReference type="NCBI Taxonomy" id="663606"/>
    <lineage>
        <taxon>Bacteria</taxon>
        <taxon>Bacillati</taxon>
        <taxon>Actinomycetota</taxon>
        <taxon>Actinomycetes</taxon>
        <taxon>Pseudonocardiales</taxon>
        <taxon>Pseudonocardiaceae</taxon>
        <taxon>Actinomycetospora</taxon>
    </lineage>
</organism>
<evidence type="ECO:0000256" key="1">
    <source>
        <dbReference type="SAM" id="MobiDB-lite"/>
    </source>
</evidence>
<dbReference type="RefSeq" id="WP_345332454.1">
    <property type="nucleotide sequence ID" value="NZ_JBHSIM010000014.1"/>
</dbReference>
<dbReference type="InterPro" id="IPR003346">
    <property type="entry name" value="Transposase_20"/>
</dbReference>
<sequence>SSSGARRVQGSITKTGNAHARRLLVEAAWHHRRPLRPSRERARRADGQPAAVRARAEAGNRRLHQRWCRLEQRHKRPTVSVVAVARELAGWCWSLAVLADQQLGEHHQHPAA</sequence>
<reference evidence="4" key="1">
    <citation type="journal article" date="2019" name="Int. J. Syst. Evol. Microbiol.">
        <title>The Global Catalogue of Microorganisms (GCM) 10K type strain sequencing project: providing services to taxonomists for standard genome sequencing and annotation.</title>
        <authorList>
            <consortium name="The Broad Institute Genomics Platform"/>
            <consortium name="The Broad Institute Genome Sequencing Center for Infectious Disease"/>
            <person name="Wu L."/>
            <person name="Ma J."/>
        </authorList>
    </citation>
    <scope>NUCLEOTIDE SEQUENCE [LARGE SCALE GENOMIC DNA]</scope>
    <source>
        <strain evidence="4">CCUG 50347</strain>
    </source>
</reference>
<dbReference type="Pfam" id="PF02371">
    <property type="entry name" value="Transposase_20"/>
    <property type="match status" value="1"/>
</dbReference>
<accession>A0ABV9RF34</accession>
<dbReference type="Proteomes" id="UP001595909">
    <property type="component" value="Unassembled WGS sequence"/>
</dbReference>
<feature type="non-terminal residue" evidence="3">
    <location>
        <position position="1"/>
    </location>
</feature>
<comment type="caution">
    <text evidence="3">The sequence shown here is derived from an EMBL/GenBank/DDBJ whole genome shotgun (WGS) entry which is preliminary data.</text>
</comment>
<protein>
    <submittedName>
        <fullName evidence="3">Transposase</fullName>
    </submittedName>
</protein>
<proteinExistence type="predicted"/>
<keyword evidence="4" id="KW-1185">Reference proteome</keyword>
<evidence type="ECO:0000313" key="4">
    <source>
        <dbReference type="Proteomes" id="UP001595909"/>
    </source>
</evidence>
<evidence type="ECO:0000259" key="2">
    <source>
        <dbReference type="Pfam" id="PF02371"/>
    </source>
</evidence>
<feature type="compositionally biased region" description="Basic and acidic residues" evidence="1">
    <location>
        <begin position="37"/>
        <end position="46"/>
    </location>
</feature>